<accession>A0ABN0TCY7</accession>
<comment type="caution">
    <text evidence="2">The sequence shown here is derived from an EMBL/GenBank/DDBJ whole genome shotgun (WGS) entry which is preliminary data.</text>
</comment>
<feature type="domain" description="ABC-type transport auxiliary lipoprotein component" evidence="1">
    <location>
        <begin position="29"/>
        <end position="190"/>
    </location>
</feature>
<dbReference type="RefSeq" id="WP_325125085.1">
    <property type="nucleotide sequence ID" value="NZ_BAAAFN010000006.1"/>
</dbReference>
<protein>
    <recommendedName>
        <fullName evidence="1">ABC-type transport auxiliary lipoprotein component domain-containing protein</fullName>
    </recommendedName>
</protein>
<dbReference type="Pfam" id="PF03886">
    <property type="entry name" value="ABC_trans_aux"/>
    <property type="match status" value="1"/>
</dbReference>
<keyword evidence="3" id="KW-1185">Reference proteome</keyword>
<dbReference type="EMBL" id="BAAAFN010000006">
    <property type="protein sequence ID" value="GAA0218487.1"/>
    <property type="molecule type" value="Genomic_DNA"/>
</dbReference>
<dbReference type="InterPro" id="IPR005586">
    <property type="entry name" value="ABC_trans_aux"/>
</dbReference>
<organism evidence="2 3">
    <name type="scientific">Castellaniella daejeonensis</name>
    <dbReference type="NCBI Taxonomy" id="659013"/>
    <lineage>
        <taxon>Bacteria</taxon>
        <taxon>Pseudomonadati</taxon>
        <taxon>Pseudomonadota</taxon>
        <taxon>Betaproteobacteria</taxon>
        <taxon>Burkholderiales</taxon>
        <taxon>Alcaligenaceae</taxon>
        <taxon>Castellaniella</taxon>
    </lineage>
</organism>
<sequence length="212" mass="22408">MKRTNLGWACLIGLAGLLAGCSVAPQRYYSLAAAPVADHGAAGSPTVDYRLNLTVARIPAESERPQLVVRDPAADPAVQVLNDSLWAAPLADQIRDALAFGVGRRLGAEDVRRLPDAASGPVRRIDVRIDRFDMVWGHFVALEANWTDRPPGAGHARLCQASVRQPAGVGVAALVDAQRQALERLAALIADETAAASTDLQRGPTMSKSGCT</sequence>
<evidence type="ECO:0000313" key="2">
    <source>
        <dbReference type="EMBL" id="GAA0218487.1"/>
    </source>
</evidence>
<name>A0ABN0TCY7_9BURK</name>
<reference evidence="2 3" key="1">
    <citation type="journal article" date="2019" name="Int. J. Syst. Evol. Microbiol.">
        <title>The Global Catalogue of Microorganisms (GCM) 10K type strain sequencing project: providing services to taxonomists for standard genome sequencing and annotation.</title>
        <authorList>
            <consortium name="The Broad Institute Genomics Platform"/>
            <consortium name="The Broad Institute Genome Sequencing Center for Infectious Disease"/>
            <person name="Wu L."/>
            <person name="Ma J."/>
        </authorList>
    </citation>
    <scope>NUCLEOTIDE SEQUENCE [LARGE SCALE GENOMIC DNA]</scope>
    <source>
        <strain evidence="2 3">JCM 16240</strain>
    </source>
</reference>
<dbReference type="SUPFAM" id="SSF159594">
    <property type="entry name" value="XCC0632-like"/>
    <property type="match status" value="1"/>
</dbReference>
<dbReference type="Gene3D" id="3.40.50.10610">
    <property type="entry name" value="ABC-type transport auxiliary lipoprotein component"/>
    <property type="match status" value="1"/>
</dbReference>
<gene>
    <name evidence="2" type="ORF">GCM10009125_04310</name>
</gene>
<proteinExistence type="predicted"/>
<dbReference type="PROSITE" id="PS51257">
    <property type="entry name" value="PROKAR_LIPOPROTEIN"/>
    <property type="match status" value="1"/>
</dbReference>
<evidence type="ECO:0000313" key="3">
    <source>
        <dbReference type="Proteomes" id="UP001501176"/>
    </source>
</evidence>
<evidence type="ECO:0000259" key="1">
    <source>
        <dbReference type="Pfam" id="PF03886"/>
    </source>
</evidence>
<dbReference type="Proteomes" id="UP001501176">
    <property type="component" value="Unassembled WGS sequence"/>
</dbReference>